<dbReference type="PANTHER" id="PTHR24223">
    <property type="entry name" value="ATP-BINDING CASSETTE SUB-FAMILY C"/>
    <property type="match status" value="1"/>
</dbReference>
<dbReference type="Pfam" id="PF00664">
    <property type="entry name" value="ABC_membrane"/>
    <property type="match status" value="1"/>
</dbReference>
<keyword evidence="3" id="KW-0547">Nucleotide-binding</keyword>
<evidence type="ECO:0000256" key="1">
    <source>
        <dbReference type="ARBA" id="ARBA00022448"/>
    </source>
</evidence>
<evidence type="ECO:0000313" key="9">
    <source>
        <dbReference type="EMBL" id="KAE8720051.1"/>
    </source>
</evidence>
<evidence type="ECO:0000256" key="5">
    <source>
        <dbReference type="ARBA" id="ARBA00022989"/>
    </source>
</evidence>
<dbReference type="SUPFAM" id="SSF90123">
    <property type="entry name" value="ABC transporter transmembrane region"/>
    <property type="match status" value="1"/>
</dbReference>
<protein>
    <recommendedName>
        <fullName evidence="8">ABC transmembrane type-1 domain-containing protein</fullName>
    </recommendedName>
</protein>
<dbReference type="GO" id="GO:0140359">
    <property type="term" value="F:ABC-type transporter activity"/>
    <property type="evidence" value="ECO:0007669"/>
    <property type="project" value="InterPro"/>
</dbReference>
<comment type="caution">
    <text evidence="9">The sequence shown here is derived from an EMBL/GenBank/DDBJ whole genome shotgun (WGS) entry which is preliminary data.</text>
</comment>
<organism evidence="9">
    <name type="scientific">Hibiscus syriacus</name>
    <name type="common">Rose of Sharon</name>
    <dbReference type="NCBI Taxonomy" id="106335"/>
    <lineage>
        <taxon>Eukaryota</taxon>
        <taxon>Viridiplantae</taxon>
        <taxon>Streptophyta</taxon>
        <taxon>Embryophyta</taxon>
        <taxon>Tracheophyta</taxon>
        <taxon>Spermatophyta</taxon>
        <taxon>Magnoliopsida</taxon>
        <taxon>eudicotyledons</taxon>
        <taxon>Gunneridae</taxon>
        <taxon>Pentapetalae</taxon>
        <taxon>rosids</taxon>
        <taxon>malvids</taxon>
        <taxon>Malvales</taxon>
        <taxon>Malvaceae</taxon>
        <taxon>Malvoideae</taxon>
        <taxon>Hibiscus</taxon>
    </lineage>
</organism>
<evidence type="ECO:0000256" key="3">
    <source>
        <dbReference type="ARBA" id="ARBA00022741"/>
    </source>
</evidence>
<evidence type="ECO:0000256" key="2">
    <source>
        <dbReference type="ARBA" id="ARBA00022692"/>
    </source>
</evidence>
<feature type="domain" description="ABC transmembrane type-1" evidence="8">
    <location>
        <begin position="151"/>
        <end position="266"/>
    </location>
</feature>
<dbReference type="PANTHER" id="PTHR24223:SF108">
    <property type="entry name" value="ABC TRANSPORTER C FAMILY MEMBER 8"/>
    <property type="match status" value="1"/>
</dbReference>
<dbReference type="InterPro" id="IPR036640">
    <property type="entry name" value="ABC1_TM_sf"/>
</dbReference>
<dbReference type="InterPro" id="IPR050173">
    <property type="entry name" value="ABC_transporter_C-like"/>
</dbReference>
<evidence type="ECO:0000256" key="4">
    <source>
        <dbReference type="ARBA" id="ARBA00022840"/>
    </source>
</evidence>
<evidence type="ECO:0000256" key="6">
    <source>
        <dbReference type="ARBA" id="ARBA00023136"/>
    </source>
</evidence>
<keyword evidence="6 7" id="KW-0472">Membrane</keyword>
<feature type="transmembrane region" description="Helical" evidence="7">
    <location>
        <begin position="271"/>
        <end position="292"/>
    </location>
</feature>
<dbReference type="InterPro" id="IPR011527">
    <property type="entry name" value="ABC1_TM_dom"/>
</dbReference>
<dbReference type="GO" id="GO:0005524">
    <property type="term" value="F:ATP binding"/>
    <property type="evidence" value="ECO:0007669"/>
    <property type="project" value="UniProtKB-KW"/>
</dbReference>
<dbReference type="AlphaFoldDB" id="A0A6A3BVX6"/>
<name>A0A6A3BVX6_HIBSY</name>
<evidence type="ECO:0000256" key="7">
    <source>
        <dbReference type="SAM" id="Phobius"/>
    </source>
</evidence>
<keyword evidence="5 7" id="KW-1133">Transmembrane helix</keyword>
<keyword evidence="4" id="KW-0067">ATP-binding</keyword>
<dbReference type="Gene3D" id="3.40.50.300">
    <property type="entry name" value="P-loop containing nucleotide triphosphate hydrolases"/>
    <property type="match status" value="1"/>
</dbReference>
<dbReference type="PROSITE" id="PS50929">
    <property type="entry name" value="ABC_TM1F"/>
    <property type="match status" value="1"/>
</dbReference>
<reference evidence="9" key="1">
    <citation type="submission" date="2019-09" db="EMBL/GenBank/DDBJ databases">
        <title>Draft genome information of white flower Hibiscus syriacus.</title>
        <authorList>
            <person name="Kim Y.-M."/>
        </authorList>
    </citation>
    <scope>NUCLEOTIDE SEQUENCE [LARGE SCALE GENOMIC DNA]</scope>
    <source>
        <strain evidence="9">YM2019G1</strain>
        <tissue evidence="9">Leaf</tissue>
    </source>
</reference>
<sequence>MQLTRAVYNDADIYLLDDPFSAVDALTASVLFNDCVMTALEKKTVILITHQVEFLSEVDRILVIDGGQIIQSGSYKELLMAGTAFEQLVNAHRYSITASGSRNGEGRGESQRIAPKMSNVSYPTKQNLHGLCFDLKRICLSILMHVYSVDICQAVSTYWLALAIQIPNMTNSMLIGVYTGIATLSAVFVYFRSHYAAHLGLKASKAFFSGLTNAIFKAAMLFFDSTPVGRILTRVSSDMSVLDFNIHIGIEFAAAGATEVMATIGLRSDSILIEPSLISTIYFQSLLFYFLLI</sequence>
<dbReference type="Gene3D" id="1.20.1560.10">
    <property type="entry name" value="ABC transporter type 1, transmembrane domain"/>
    <property type="match status" value="1"/>
</dbReference>
<keyword evidence="2 7" id="KW-0812">Transmembrane</keyword>
<gene>
    <name evidence="9" type="ORF">F3Y22_tig00109921pilonHSYRG00021</name>
</gene>
<evidence type="ECO:0000259" key="8">
    <source>
        <dbReference type="PROSITE" id="PS50929"/>
    </source>
</evidence>
<dbReference type="EMBL" id="VEPZ02000777">
    <property type="protein sequence ID" value="KAE8720051.1"/>
    <property type="molecule type" value="Genomic_DNA"/>
</dbReference>
<dbReference type="InterPro" id="IPR027417">
    <property type="entry name" value="P-loop_NTPase"/>
</dbReference>
<dbReference type="SUPFAM" id="SSF52540">
    <property type="entry name" value="P-loop containing nucleoside triphosphate hydrolases"/>
    <property type="match status" value="1"/>
</dbReference>
<proteinExistence type="predicted"/>
<dbReference type="GO" id="GO:0016020">
    <property type="term" value="C:membrane"/>
    <property type="evidence" value="ECO:0007669"/>
    <property type="project" value="InterPro"/>
</dbReference>
<accession>A0A6A3BVX6</accession>
<keyword evidence="1" id="KW-0813">Transport</keyword>
<feature type="transmembrane region" description="Helical" evidence="7">
    <location>
        <begin position="203"/>
        <end position="223"/>
    </location>
</feature>
<feature type="transmembrane region" description="Helical" evidence="7">
    <location>
        <begin position="173"/>
        <end position="191"/>
    </location>
</feature>